<evidence type="ECO:0000256" key="3">
    <source>
        <dbReference type="ARBA" id="ARBA00022723"/>
    </source>
</evidence>
<accession>A0A7W6RDT0</accession>
<keyword evidence="3" id="KW-0479">Metal-binding</keyword>
<evidence type="ECO:0000256" key="1">
    <source>
        <dbReference type="ARBA" id="ARBA00001946"/>
    </source>
</evidence>
<dbReference type="EMBL" id="JACIGK010000015">
    <property type="protein sequence ID" value="MBB4266602.1"/>
    <property type="molecule type" value="Genomic_DNA"/>
</dbReference>
<dbReference type="PANTHER" id="PTHR46193">
    <property type="entry name" value="6-PHOSPHOGLUCONATE PHOSPHATASE"/>
    <property type="match status" value="1"/>
</dbReference>
<dbReference type="GO" id="GO:0046872">
    <property type="term" value="F:metal ion binding"/>
    <property type="evidence" value="ECO:0007669"/>
    <property type="project" value="UniProtKB-KW"/>
</dbReference>
<dbReference type="CDD" id="cd07526">
    <property type="entry name" value="HAD_BPGM_like"/>
    <property type="match status" value="1"/>
</dbReference>
<dbReference type="RefSeq" id="WP_221238424.1">
    <property type="nucleotide sequence ID" value="NZ_JACIGK010000015.1"/>
</dbReference>
<protein>
    <submittedName>
        <fullName evidence="5">HAD superfamily hydrolase (TIGR01509 family)</fullName>
    </submittedName>
</protein>
<comment type="caution">
    <text evidence="5">The sequence shown here is derived from an EMBL/GenBank/DDBJ whole genome shotgun (WGS) entry which is preliminary data.</text>
</comment>
<dbReference type="SFLD" id="SFLDS00003">
    <property type="entry name" value="Haloacid_Dehalogenase"/>
    <property type="match status" value="1"/>
</dbReference>
<evidence type="ECO:0000313" key="6">
    <source>
        <dbReference type="Proteomes" id="UP000554286"/>
    </source>
</evidence>
<keyword evidence="6" id="KW-1185">Reference proteome</keyword>
<sequence>MTGNGQDTPASVDLVVFDCDGVLVDSEPIATRVLLESIAEAGLVLTEDDVYRRFLGKSLVSITAILRRDHECRIDDAALDRMRGRLFEAFRRDLLPIPGMAGTLARLPMPFCVASSSQLDRIRLALEITGLASFFEGRQFSATMVRNGKPAPDLFLLAAARMGVDPSRCVVVEDSAAGIEAGMRAGMAVFGFVGGSHARAPRHRDALEALGPALVFDDMTALPDLLARHGGAGRPA</sequence>
<dbReference type="InterPro" id="IPR051600">
    <property type="entry name" value="Beta-PGM-like"/>
</dbReference>
<dbReference type="Proteomes" id="UP000554286">
    <property type="component" value="Unassembled WGS sequence"/>
</dbReference>
<dbReference type="InterPro" id="IPR023214">
    <property type="entry name" value="HAD_sf"/>
</dbReference>
<dbReference type="SUPFAM" id="SSF56784">
    <property type="entry name" value="HAD-like"/>
    <property type="match status" value="1"/>
</dbReference>
<evidence type="ECO:0000256" key="4">
    <source>
        <dbReference type="ARBA" id="ARBA00022842"/>
    </source>
</evidence>
<comment type="cofactor">
    <cofactor evidence="1">
        <name>Mg(2+)</name>
        <dbReference type="ChEBI" id="CHEBI:18420"/>
    </cofactor>
</comment>
<reference evidence="5 6" key="1">
    <citation type="submission" date="2020-08" db="EMBL/GenBank/DDBJ databases">
        <title>Genome sequencing of Purple Non-Sulfur Bacteria from various extreme environments.</title>
        <authorList>
            <person name="Mayer M."/>
        </authorList>
    </citation>
    <scope>NUCLEOTIDE SEQUENCE [LARGE SCALE GENOMIC DNA]</scope>
    <source>
        <strain evidence="5 6">JA131</strain>
    </source>
</reference>
<proteinExistence type="inferred from homology"/>
<keyword evidence="5" id="KW-0378">Hydrolase</keyword>
<organism evidence="5 6">
    <name type="scientific">Roseospira visakhapatnamensis</name>
    <dbReference type="NCBI Taxonomy" id="390880"/>
    <lineage>
        <taxon>Bacteria</taxon>
        <taxon>Pseudomonadati</taxon>
        <taxon>Pseudomonadota</taxon>
        <taxon>Alphaproteobacteria</taxon>
        <taxon>Rhodospirillales</taxon>
        <taxon>Rhodospirillaceae</taxon>
        <taxon>Roseospira</taxon>
    </lineage>
</organism>
<keyword evidence="4" id="KW-0460">Magnesium</keyword>
<name>A0A7W6RDT0_9PROT</name>
<evidence type="ECO:0000256" key="2">
    <source>
        <dbReference type="ARBA" id="ARBA00006171"/>
    </source>
</evidence>
<dbReference type="NCBIfam" id="TIGR01509">
    <property type="entry name" value="HAD-SF-IA-v3"/>
    <property type="match status" value="1"/>
</dbReference>
<dbReference type="SFLD" id="SFLDG01129">
    <property type="entry name" value="C1.5:_HAD__Beta-PGM__Phosphata"/>
    <property type="match status" value="1"/>
</dbReference>
<dbReference type="SFLD" id="SFLDG01135">
    <property type="entry name" value="C1.5.6:_HAD__Beta-PGM__Phospha"/>
    <property type="match status" value="1"/>
</dbReference>
<dbReference type="AlphaFoldDB" id="A0A7W6RDT0"/>
<dbReference type="Gene3D" id="3.40.50.1000">
    <property type="entry name" value="HAD superfamily/HAD-like"/>
    <property type="match status" value="1"/>
</dbReference>
<dbReference type="GO" id="GO:0016787">
    <property type="term" value="F:hydrolase activity"/>
    <property type="evidence" value="ECO:0007669"/>
    <property type="project" value="UniProtKB-KW"/>
</dbReference>
<dbReference type="Pfam" id="PF00702">
    <property type="entry name" value="Hydrolase"/>
    <property type="match status" value="1"/>
</dbReference>
<dbReference type="InterPro" id="IPR036412">
    <property type="entry name" value="HAD-like_sf"/>
</dbReference>
<dbReference type="InterPro" id="IPR006439">
    <property type="entry name" value="HAD-SF_hydro_IA"/>
</dbReference>
<dbReference type="InterPro" id="IPR023198">
    <property type="entry name" value="PGP-like_dom2"/>
</dbReference>
<gene>
    <name evidence="5" type="ORF">GGD89_002234</name>
</gene>
<dbReference type="Gene3D" id="1.10.150.240">
    <property type="entry name" value="Putative phosphatase, domain 2"/>
    <property type="match status" value="1"/>
</dbReference>
<evidence type="ECO:0000313" key="5">
    <source>
        <dbReference type="EMBL" id="MBB4266602.1"/>
    </source>
</evidence>
<dbReference type="PANTHER" id="PTHR46193:SF10">
    <property type="entry name" value="6-PHOSPHOGLUCONATE PHOSPHATASE"/>
    <property type="match status" value="1"/>
</dbReference>
<comment type="similarity">
    <text evidence="2">Belongs to the HAD-like hydrolase superfamily. CbbY/CbbZ/Gph/YieH family.</text>
</comment>